<feature type="compositionally biased region" description="Basic and acidic residues" evidence="1">
    <location>
        <begin position="24"/>
        <end position="35"/>
    </location>
</feature>
<keyword evidence="3" id="KW-1185">Reference proteome</keyword>
<accession>A0AAD2GZX0</accession>
<dbReference type="Proteomes" id="UP001295794">
    <property type="component" value="Unassembled WGS sequence"/>
</dbReference>
<name>A0AAD2GZX0_9AGAR</name>
<organism evidence="2 3">
    <name type="scientific">Mycena citricolor</name>
    <dbReference type="NCBI Taxonomy" id="2018698"/>
    <lineage>
        <taxon>Eukaryota</taxon>
        <taxon>Fungi</taxon>
        <taxon>Dikarya</taxon>
        <taxon>Basidiomycota</taxon>
        <taxon>Agaricomycotina</taxon>
        <taxon>Agaricomycetes</taxon>
        <taxon>Agaricomycetidae</taxon>
        <taxon>Agaricales</taxon>
        <taxon>Marasmiineae</taxon>
        <taxon>Mycenaceae</taxon>
        <taxon>Mycena</taxon>
    </lineage>
</organism>
<reference evidence="2" key="1">
    <citation type="submission" date="2023-11" db="EMBL/GenBank/DDBJ databases">
        <authorList>
            <person name="De Vega J J."/>
            <person name="De Vega J J."/>
        </authorList>
    </citation>
    <scope>NUCLEOTIDE SEQUENCE</scope>
</reference>
<comment type="caution">
    <text evidence="2">The sequence shown here is derived from an EMBL/GenBank/DDBJ whole genome shotgun (WGS) entry which is preliminary data.</text>
</comment>
<dbReference type="EMBL" id="CAVNYO010000092">
    <property type="protein sequence ID" value="CAK5265518.1"/>
    <property type="molecule type" value="Genomic_DNA"/>
</dbReference>
<feature type="region of interest" description="Disordered" evidence="1">
    <location>
        <begin position="1"/>
        <end position="35"/>
    </location>
</feature>
<evidence type="ECO:0000313" key="3">
    <source>
        <dbReference type="Proteomes" id="UP001295794"/>
    </source>
</evidence>
<evidence type="ECO:0000313" key="2">
    <source>
        <dbReference type="EMBL" id="CAK5265518.1"/>
    </source>
</evidence>
<proteinExistence type="predicted"/>
<gene>
    <name evidence="2" type="ORF">MYCIT1_LOCUS6560</name>
</gene>
<dbReference type="AlphaFoldDB" id="A0AAD2GZX0"/>
<sequence length="73" mass="8314">MKEGRQSEQIPDSVVAQVQKRQHHSQENFHENSLKMKLDPVADRFRFYVVSNGTRGANDDLALSTSQLRMQAG</sequence>
<protein>
    <submittedName>
        <fullName evidence="2">Uncharacterized protein</fullName>
    </submittedName>
</protein>
<evidence type="ECO:0000256" key="1">
    <source>
        <dbReference type="SAM" id="MobiDB-lite"/>
    </source>
</evidence>